<dbReference type="AlphaFoldDB" id="A0A8J4DYD4"/>
<keyword evidence="3" id="KW-1185">Reference proteome</keyword>
<dbReference type="GO" id="GO:0046464">
    <property type="term" value="P:acylglycerol catabolic process"/>
    <property type="evidence" value="ECO:0007669"/>
    <property type="project" value="TreeGrafter"/>
</dbReference>
<organism evidence="2 3">
    <name type="scientific">Virgisporangium aurantiacum</name>
    <dbReference type="NCBI Taxonomy" id="175570"/>
    <lineage>
        <taxon>Bacteria</taxon>
        <taxon>Bacillati</taxon>
        <taxon>Actinomycetota</taxon>
        <taxon>Actinomycetes</taxon>
        <taxon>Micromonosporales</taxon>
        <taxon>Micromonosporaceae</taxon>
        <taxon>Virgisporangium</taxon>
    </lineage>
</organism>
<dbReference type="PANTHER" id="PTHR43798">
    <property type="entry name" value="MONOACYLGLYCEROL LIPASE"/>
    <property type="match status" value="1"/>
</dbReference>
<dbReference type="InterPro" id="IPR050266">
    <property type="entry name" value="AB_hydrolase_sf"/>
</dbReference>
<evidence type="ECO:0000259" key="1">
    <source>
        <dbReference type="Pfam" id="PF12697"/>
    </source>
</evidence>
<name>A0A8J4DYD4_9ACTN</name>
<feature type="domain" description="AB hydrolase-1" evidence="1">
    <location>
        <begin position="27"/>
        <end position="233"/>
    </location>
</feature>
<proteinExistence type="predicted"/>
<gene>
    <name evidence="2" type="ORF">Vau01_020370</name>
</gene>
<dbReference type="EMBL" id="BOPG01000012">
    <property type="protein sequence ID" value="GIJ54521.1"/>
    <property type="molecule type" value="Genomic_DNA"/>
</dbReference>
<dbReference type="Gene3D" id="3.40.50.1820">
    <property type="entry name" value="alpha/beta hydrolase"/>
    <property type="match status" value="1"/>
</dbReference>
<sequence>MIKVRVVEVGGSRMSYRETGDAGGPAVVLLHGGGSDASTWDRFAGVLAAAGRRVIAPDLPGHGGTARFRSYSLAGYRDAVTGLLDVLALDRPALVGHSLGAHTASLVAQERPDGVSRLVLEDPPAPARDGVATAVLSPARVTLLFAGALLRRRRYHPTALTSAIRELRRPDPGWWDRLPAITAPTLVLSGGPTSHLPPDRLADAAARIPGAEFVTIPVGHRIHSLAPDRFAAVVAPFLLLSDR</sequence>
<accession>A0A8J4DYD4</accession>
<dbReference type="InterPro" id="IPR000073">
    <property type="entry name" value="AB_hydrolase_1"/>
</dbReference>
<reference evidence="2" key="1">
    <citation type="submission" date="2021-01" db="EMBL/GenBank/DDBJ databases">
        <title>Whole genome shotgun sequence of Virgisporangium aurantiacum NBRC 16421.</title>
        <authorList>
            <person name="Komaki H."/>
            <person name="Tamura T."/>
        </authorList>
    </citation>
    <scope>NUCLEOTIDE SEQUENCE</scope>
    <source>
        <strain evidence="2">NBRC 16421</strain>
    </source>
</reference>
<dbReference type="PRINTS" id="PR00111">
    <property type="entry name" value="ABHYDROLASE"/>
</dbReference>
<dbReference type="Pfam" id="PF12697">
    <property type="entry name" value="Abhydrolase_6"/>
    <property type="match status" value="1"/>
</dbReference>
<dbReference type="GO" id="GO:0016020">
    <property type="term" value="C:membrane"/>
    <property type="evidence" value="ECO:0007669"/>
    <property type="project" value="TreeGrafter"/>
</dbReference>
<dbReference type="InterPro" id="IPR029058">
    <property type="entry name" value="AB_hydrolase_fold"/>
</dbReference>
<evidence type="ECO:0000313" key="3">
    <source>
        <dbReference type="Proteomes" id="UP000612585"/>
    </source>
</evidence>
<dbReference type="GO" id="GO:0047372">
    <property type="term" value="F:monoacylglycerol lipase activity"/>
    <property type="evidence" value="ECO:0007669"/>
    <property type="project" value="TreeGrafter"/>
</dbReference>
<dbReference type="PANTHER" id="PTHR43798:SF33">
    <property type="entry name" value="HYDROLASE, PUTATIVE (AFU_ORTHOLOGUE AFUA_2G14860)-RELATED"/>
    <property type="match status" value="1"/>
</dbReference>
<protein>
    <submittedName>
        <fullName evidence="2">Dihydrolipoamide acetyltransferase</fullName>
    </submittedName>
</protein>
<dbReference type="RefSeq" id="WP_203989698.1">
    <property type="nucleotide sequence ID" value="NZ_BOPG01000012.1"/>
</dbReference>
<evidence type="ECO:0000313" key="2">
    <source>
        <dbReference type="EMBL" id="GIJ54521.1"/>
    </source>
</evidence>
<dbReference type="Proteomes" id="UP000612585">
    <property type="component" value="Unassembled WGS sequence"/>
</dbReference>
<dbReference type="SUPFAM" id="SSF53474">
    <property type="entry name" value="alpha/beta-Hydrolases"/>
    <property type="match status" value="1"/>
</dbReference>
<comment type="caution">
    <text evidence="2">The sequence shown here is derived from an EMBL/GenBank/DDBJ whole genome shotgun (WGS) entry which is preliminary data.</text>
</comment>